<feature type="transmembrane region" description="Helical" evidence="1">
    <location>
        <begin position="45"/>
        <end position="64"/>
    </location>
</feature>
<proteinExistence type="predicted"/>
<keyword evidence="1" id="KW-0472">Membrane</keyword>
<feature type="transmembrane region" description="Helical" evidence="1">
    <location>
        <begin position="98"/>
        <end position="117"/>
    </location>
</feature>
<organism evidence="2">
    <name type="scientific">uncultured Solirubrobacteraceae bacterium</name>
    <dbReference type="NCBI Taxonomy" id="1162706"/>
    <lineage>
        <taxon>Bacteria</taxon>
        <taxon>Bacillati</taxon>
        <taxon>Actinomycetota</taxon>
        <taxon>Thermoleophilia</taxon>
        <taxon>Solirubrobacterales</taxon>
        <taxon>Solirubrobacteraceae</taxon>
        <taxon>environmental samples</taxon>
    </lineage>
</organism>
<name>A0A6J4RK36_9ACTN</name>
<feature type="transmembrane region" description="Helical" evidence="1">
    <location>
        <begin position="71"/>
        <end position="92"/>
    </location>
</feature>
<evidence type="ECO:0000313" key="2">
    <source>
        <dbReference type="EMBL" id="CAA9474689.1"/>
    </source>
</evidence>
<accession>A0A6J4RK36</accession>
<dbReference type="AlphaFoldDB" id="A0A6J4RK36"/>
<gene>
    <name evidence="2" type="ORF">AVDCRST_MAG67-448</name>
</gene>
<keyword evidence="1" id="KW-0812">Transmembrane</keyword>
<sequence>MEPRARFALLLSCLLALGAIAAGLYIAVNRDCGSAGACEDGAAAFVIGIPLVLLGVALLAYAAYGWARAPGLSAQVSCLIWACVLLGAGGAIGGAANVLGIALAALAVVMGALSVWVPR</sequence>
<dbReference type="EMBL" id="CADCVQ010000017">
    <property type="protein sequence ID" value="CAA9474689.1"/>
    <property type="molecule type" value="Genomic_DNA"/>
</dbReference>
<evidence type="ECO:0000256" key="1">
    <source>
        <dbReference type="SAM" id="Phobius"/>
    </source>
</evidence>
<protein>
    <submittedName>
        <fullName evidence="2">Uncharacterized protein</fullName>
    </submittedName>
</protein>
<keyword evidence="1" id="KW-1133">Transmembrane helix</keyword>
<reference evidence="2" key="1">
    <citation type="submission" date="2020-02" db="EMBL/GenBank/DDBJ databases">
        <authorList>
            <person name="Meier V. D."/>
        </authorList>
    </citation>
    <scope>NUCLEOTIDE SEQUENCE</scope>
    <source>
        <strain evidence="2">AVDCRST_MAG67</strain>
    </source>
</reference>